<keyword evidence="2" id="KW-1185">Reference proteome</keyword>
<dbReference type="AlphaFoldDB" id="A0A917SVE0"/>
<name>A0A917SVE0_9ACTN</name>
<organism evidence="1 2">
    <name type="scientific">Nakamurella endophytica</name>
    <dbReference type="NCBI Taxonomy" id="1748367"/>
    <lineage>
        <taxon>Bacteria</taxon>
        <taxon>Bacillati</taxon>
        <taxon>Actinomycetota</taxon>
        <taxon>Actinomycetes</taxon>
        <taxon>Nakamurellales</taxon>
        <taxon>Nakamurellaceae</taxon>
        <taxon>Nakamurella</taxon>
    </lineage>
</organism>
<sequence length="391" mass="42885">MTITHWQHQSDAREKLLNGFKDDFHTKTGNTIDFQSIPYDSYFQKLGAALEAGNGPCVFQLPANIVGEYQARGDLAPVPESVLSAADIAKDFIPASTALLKIGGEYYGLPTDFQTFLLFYNDDLFREAGLDPTKDFATWDEFRQAAVKLTKTNGDQLVQAGIDIAASPYQWYYSAPTLAFPNGLVDKATGTVTYDNATGDQVWKRMTDLITQDHVDSAKFLTGQSKFALGKAGMILREYTFTGVYKISAPDVKYSVHIAPPVADKTYAPVASTSWSYVVSKKCATPEQAWQWVSFLTSEDSERTWAAGGGELPSRVSLAQDPTLRKDPNVVVGLDSMSKAMPYNSLGWDDVFAIQQQIWDEITLGGVDVRTAVDKGAKGEDALYKKKGLAG</sequence>
<proteinExistence type="predicted"/>
<evidence type="ECO:0000313" key="2">
    <source>
        <dbReference type="Proteomes" id="UP000655208"/>
    </source>
</evidence>
<gene>
    <name evidence="1" type="ORF">GCM10011594_17680</name>
</gene>
<dbReference type="InterPro" id="IPR050490">
    <property type="entry name" value="Bact_solute-bd_prot1"/>
</dbReference>
<reference evidence="1" key="1">
    <citation type="journal article" date="2014" name="Int. J. Syst. Evol. Microbiol.">
        <title>Complete genome sequence of Corynebacterium casei LMG S-19264T (=DSM 44701T), isolated from a smear-ripened cheese.</title>
        <authorList>
            <consortium name="US DOE Joint Genome Institute (JGI-PGF)"/>
            <person name="Walter F."/>
            <person name="Albersmeier A."/>
            <person name="Kalinowski J."/>
            <person name="Ruckert C."/>
        </authorList>
    </citation>
    <scope>NUCLEOTIDE SEQUENCE</scope>
    <source>
        <strain evidence="1">CGMCC 4.7308</strain>
    </source>
</reference>
<dbReference type="PANTHER" id="PTHR43649">
    <property type="entry name" value="ARABINOSE-BINDING PROTEIN-RELATED"/>
    <property type="match status" value="1"/>
</dbReference>
<dbReference type="PANTHER" id="PTHR43649:SF12">
    <property type="entry name" value="DIACETYLCHITOBIOSE BINDING PROTEIN DASA"/>
    <property type="match status" value="1"/>
</dbReference>
<evidence type="ECO:0000313" key="1">
    <source>
        <dbReference type="EMBL" id="GGL98214.1"/>
    </source>
</evidence>
<dbReference type="InterPro" id="IPR006059">
    <property type="entry name" value="SBP"/>
</dbReference>
<protein>
    <submittedName>
        <fullName evidence="1">Sugar ABC transporter substrate-binding protein</fullName>
    </submittedName>
</protein>
<comment type="caution">
    <text evidence="1">The sequence shown here is derived from an EMBL/GenBank/DDBJ whole genome shotgun (WGS) entry which is preliminary data.</text>
</comment>
<dbReference type="Gene3D" id="3.40.190.10">
    <property type="entry name" value="Periplasmic binding protein-like II"/>
    <property type="match status" value="1"/>
</dbReference>
<dbReference type="Pfam" id="PF01547">
    <property type="entry name" value="SBP_bac_1"/>
    <property type="match status" value="1"/>
</dbReference>
<reference evidence="1" key="2">
    <citation type="submission" date="2020-09" db="EMBL/GenBank/DDBJ databases">
        <authorList>
            <person name="Sun Q."/>
            <person name="Zhou Y."/>
        </authorList>
    </citation>
    <scope>NUCLEOTIDE SEQUENCE</scope>
    <source>
        <strain evidence="1">CGMCC 4.7308</strain>
    </source>
</reference>
<dbReference type="EMBL" id="BMNA01000003">
    <property type="protein sequence ID" value="GGL98214.1"/>
    <property type="molecule type" value="Genomic_DNA"/>
</dbReference>
<accession>A0A917SVE0</accession>
<dbReference type="SUPFAM" id="SSF53850">
    <property type="entry name" value="Periplasmic binding protein-like II"/>
    <property type="match status" value="1"/>
</dbReference>
<dbReference type="Proteomes" id="UP000655208">
    <property type="component" value="Unassembled WGS sequence"/>
</dbReference>